<keyword evidence="1" id="KW-0732">Signal</keyword>
<dbReference type="Proteomes" id="UP000287394">
    <property type="component" value="Chromosome"/>
</dbReference>
<keyword evidence="3" id="KW-1185">Reference proteome</keyword>
<sequence length="325" mass="35460">MTRLNGSFLCAATLAAVLLTGQAAIAQAGNDNTPVDAPPAPQQPAPVTLPGAPVTTGGATAVTADVNIAARDPRTLHPMLIPTDREMLANLDAGRAIGKSKQDFIDLLDMSRRAYQFRSGGILGETRRETGIVTWLTPGTEARWRGFLEQRDFADSAGRDADFKALEQSVTAPQRTLTFIVEITDLFPRQKGKKKKDETPIDPATAFNKLDGIQFVLSDDRENNFKPLQVYAPTQLIARQQFYDNIAGDPTHVLGSNPFEIANTVSPRLVKRRDSYNDLAGFFVVVFDAFNADGTARINRDTKSVSLRVITSDPKFASFPLDKLP</sequence>
<dbReference type="RefSeq" id="WP_119319413.1">
    <property type="nucleotide sequence ID" value="NZ_AP025739.1"/>
</dbReference>
<name>A0A9N7L8P7_9BACT</name>
<organism evidence="2 3">
    <name type="scientific">Capsulimonas corticalis</name>
    <dbReference type="NCBI Taxonomy" id="2219043"/>
    <lineage>
        <taxon>Bacteria</taxon>
        <taxon>Bacillati</taxon>
        <taxon>Armatimonadota</taxon>
        <taxon>Armatimonadia</taxon>
        <taxon>Capsulimonadales</taxon>
        <taxon>Capsulimonadaceae</taxon>
        <taxon>Capsulimonas</taxon>
    </lineage>
</organism>
<gene>
    <name evidence="2" type="ORF">CCAX7_49490</name>
</gene>
<feature type="signal peptide" evidence="1">
    <location>
        <begin position="1"/>
        <end position="28"/>
    </location>
</feature>
<protein>
    <submittedName>
        <fullName evidence="2">Uncharacterized protein</fullName>
    </submittedName>
</protein>
<proteinExistence type="predicted"/>
<accession>A0A9N7L8P7</accession>
<evidence type="ECO:0000313" key="3">
    <source>
        <dbReference type="Proteomes" id="UP000287394"/>
    </source>
</evidence>
<dbReference type="KEGG" id="ccot:CCAX7_49490"/>
<feature type="chain" id="PRO_5040150072" evidence="1">
    <location>
        <begin position="29"/>
        <end position="325"/>
    </location>
</feature>
<dbReference type="EMBL" id="AP025739">
    <property type="protein sequence ID" value="BDI32898.1"/>
    <property type="molecule type" value="Genomic_DNA"/>
</dbReference>
<evidence type="ECO:0000313" key="2">
    <source>
        <dbReference type="EMBL" id="BDI32898.1"/>
    </source>
</evidence>
<evidence type="ECO:0000256" key="1">
    <source>
        <dbReference type="SAM" id="SignalP"/>
    </source>
</evidence>
<reference evidence="2 3" key="1">
    <citation type="journal article" date="2019" name="Int. J. Syst. Evol. Microbiol.">
        <title>Capsulimonas corticalis gen. nov., sp. nov., an aerobic capsulated bacterium, of a novel bacterial order, Capsulimonadales ord. nov., of the class Armatimonadia of the phylum Armatimonadetes.</title>
        <authorList>
            <person name="Li J."/>
            <person name="Kudo C."/>
            <person name="Tonouchi A."/>
        </authorList>
    </citation>
    <scope>NUCLEOTIDE SEQUENCE [LARGE SCALE GENOMIC DNA]</scope>
    <source>
        <strain evidence="2 3">AX-7</strain>
    </source>
</reference>
<dbReference type="AlphaFoldDB" id="A0A9N7L8P7"/>